<name>A0A645G174_9ZZZZ</name>
<dbReference type="InterPro" id="IPR004839">
    <property type="entry name" value="Aminotransferase_I/II_large"/>
</dbReference>
<evidence type="ECO:0000256" key="5">
    <source>
        <dbReference type="ARBA" id="ARBA00022898"/>
    </source>
</evidence>
<organism evidence="7">
    <name type="scientific">bioreactor metagenome</name>
    <dbReference type="NCBI Taxonomy" id="1076179"/>
    <lineage>
        <taxon>unclassified sequences</taxon>
        <taxon>metagenomes</taxon>
        <taxon>ecological metagenomes</taxon>
    </lineage>
</organism>
<reference evidence="7" key="1">
    <citation type="submission" date="2019-08" db="EMBL/GenBank/DDBJ databases">
        <authorList>
            <person name="Kucharzyk K."/>
            <person name="Murdoch R.W."/>
            <person name="Higgins S."/>
            <person name="Loffler F."/>
        </authorList>
    </citation>
    <scope>NUCLEOTIDE SEQUENCE</scope>
</reference>
<dbReference type="InterPro" id="IPR050596">
    <property type="entry name" value="AspAT/PAT-like"/>
</dbReference>
<comment type="cofactor">
    <cofactor evidence="1">
        <name>pyridoxal 5'-phosphate</name>
        <dbReference type="ChEBI" id="CHEBI:597326"/>
    </cofactor>
</comment>
<keyword evidence="5" id="KW-0663">Pyridoxal phosphate</keyword>
<keyword evidence="3 7" id="KW-0032">Aminotransferase</keyword>
<accession>A0A645G174</accession>
<evidence type="ECO:0000256" key="1">
    <source>
        <dbReference type="ARBA" id="ARBA00001933"/>
    </source>
</evidence>
<comment type="similarity">
    <text evidence="2">Belongs to the class-I pyridoxal-phosphate-dependent aminotransferase family.</text>
</comment>
<evidence type="ECO:0000259" key="6">
    <source>
        <dbReference type="Pfam" id="PF00155"/>
    </source>
</evidence>
<protein>
    <submittedName>
        <fullName evidence="7">Putative N-acetyl-LL-diaminopimelate aminotransferase</fullName>
        <ecNumber evidence="7">2.6.1.-</ecNumber>
    </submittedName>
</protein>
<dbReference type="PANTHER" id="PTHR46383">
    <property type="entry name" value="ASPARTATE AMINOTRANSFERASE"/>
    <property type="match status" value="1"/>
</dbReference>
<dbReference type="GO" id="GO:0006520">
    <property type="term" value="P:amino acid metabolic process"/>
    <property type="evidence" value="ECO:0007669"/>
    <property type="project" value="InterPro"/>
</dbReference>
<proteinExistence type="inferred from homology"/>
<dbReference type="InterPro" id="IPR015422">
    <property type="entry name" value="PyrdxlP-dep_Trfase_small"/>
</dbReference>
<dbReference type="GO" id="GO:0008483">
    <property type="term" value="F:transaminase activity"/>
    <property type="evidence" value="ECO:0007669"/>
    <property type="project" value="UniProtKB-KW"/>
</dbReference>
<evidence type="ECO:0000256" key="2">
    <source>
        <dbReference type="ARBA" id="ARBA00007441"/>
    </source>
</evidence>
<dbReference type="PANTHER" id="PTHR46383:SF3">
    <property type="entry name" value="ASPARTATE AMINOTRANSFERASE-RELATED"/>
    <property type="match status" value="1"/>
</dbReference>
<comment type="caution">
    <text evidence="7">The sequence shown here is derived from an EMBL/GenBank/DDBJ whole genome shotgun (WGS) entry which is preliminary data.</text>
</comment>
<dbReference type="Pfam" id="PF00155">
    <property type="entry name" value="Aminotran_1_2"/>
    <property type="match status" value="1"/>
</dbReference>
<keyword evidence="4 7" id="KW-0808">Transferase</keyword>
<dbReference type="GO" id="GO:0030170">
    <property type="term" value="F:pyridoxal phosphate binding"/>
    <property type="evidence" value="ECO:0007669"/>
    <property type="project" value="InterPro"/>
</dbReference>
<evidence type="ECO:0000256" key="3">
    <source>
        <dbReference type="ARBA" id="ARBA00022576"/>
    </source>
</evidence>
<dbReference type="Gene3D" id="3.90.1150.10">
    <property type="entry name" value="Aspartate Aminotransferase, domain 1"/>
    <property type="match status" value="1"/>
</dbReference>
<evidence type="ECO:0000256" key="4">
    <source>
        <dbReference type="ARBA" id="ARBA00022679"/>
    </source>
</evidence>
<dbReference type="EC" id="2.6.1.-" evidence="7"/>
<dbReference type="AlphaFoldDB" id="A0A645G174"/>
<dbReference type="EMBL" id="VSSQ01068146">
    <property type="protein sequence ID" value="MPN20395.1"/>
    <property type="molecule type" value="Genomic_DNA"/>
</dbReference>
<dbReference type="SUPFAM" id="SSF53383">
    <property type="entry name" value="PLP-dependent transferases"/>
    <property type="match status" value="1"/>
</dbReference>
<feature type="domain" description="Aminotransferase class I/classII large" evidence="6">
    <location>
        <begin position="2"/>
        <end position="64"/>
    </location>
</feature>
<gene>
    <name evidence="7" type="primary">patA_71</name>
    <name evidence="7" type="ORF">SDC9_167774</name>
</gene>
<sequence length="72" mass="8192">MGAFYIFPSIAKSGLSSEEFCERLLKEQKVAVVPGNAFGDCGEGFVRISYSYSMNHLMEAIKRIEKFMEQFQ</sequence>
<evidence type="ECO:0000313" key="7">
    <source>
        <dbReference type="EMBL" id="MPN20395.1"/>
    </source>
</evidence>
<dbReference type="InterPro" id="IPR015424">
    <property type="entry name" value="PyrdxlP-dep_Trfase"/>
</dbReference>